<dbReference type="AlphaFoldDB" id="A0AA36AGW4"/>
<gene>
    <name evidence="1" type="ORF">OCTVUL_1B019141</name>
</gene>
<protein>
    <submittedName>
        <fullName evidence="1">Uncharacterized protein</fullName>
    </submittedName>
</protein>
<sequence length="76" mass="8630">MPMFLRIKTNHNESHPLNRYSSKKIPHLSIKSGQYIEESDLQAIDSLIDEGSAQSCDLPSHQRRILHILGVNSDSM</sequence>
<proteinExistence type="predicted"/>
<evidence type="ECO:0000313" key="2">
    <source>
        <dbReference type="Proteomes" id="UP001162480"/>
    </source>
</evidence>
<organism evidence="1 2">
    <name type="scientific">Octopus vulgaris</name>
    <name type="common">Common octopus</name>
    <dbReference type="NCBI Taxonomy" id="6645"/>
    <lineage>
        <taxon>Eukaryota</taxon>
        <taxon>Metazoa</taxon>
        <taxon>Spiralia</taxon>
        <taxon>Lophotrochozoa</taxon>
        <taxon>Mollusca</taxon>
        <taxon>Cephalopoda</taxon>
        <taxon>Coleoidea</taxon>
        <taxon>Octopodiformes</taxon>
        <taxon>Octopoda</taxon>
        <taxon>Incirrata</taxon>
        <taxon>Octopodidae</taxon>
        <taxon>Octopus</taxon>
    </lineage>
</organism>
<accession>A0AA36AGW4</accession>
<evidence type="ECO:0000313" key="1">
    <source>
        <dbReference type="EMBL" id="CAI9715950.1"/>
    </source>
</evidence>
<dbReference type="Proteomes" id="UP001162480">
    <property type="component" value="Chromosome 1"/>
</dbReference>
<reference evidence="1" key="1">
    <citation type="submission" date="2023-08" db="EMBL/GenBank/DDBJ databases">
        <authorList>
            <person name="Alioto T."/>
            <person name="Alioto T."/>
            <person name="Gomez Garrido J."/>
        </authorList>
    </citation>
    <scope>NUCLEOTIDE SEQUENCE</scope>
</reference>
<name>A0AA36AGW4_OCTVU</name>
<keyword evidence="2" id="KW-1185">Reference proteome</keyword>
<dbReference type="EMBL" id="OX597814">
    <property type="protein sequence ID" value="CAI9715950.1"/>
    <property type="molecule type" value="Genomic_DNA"/>
</dbReference>